<evidence type="ECO:0008006" key="5">
    <source>
        <dbReference type="Google" id="ProtNLM"/>
    </source>
</evidence>
<keyword evidence="2" id="KW-0732">Signal</keyword>
<evidence type="ECO:0000256" key="2">
    <source>
        <dbReference type="SAM" id="SignalP"/>
    </source>
</evidence>
<dbReference type="SUPFAM" id="SSF48452">
    <property type="entry name" value="TPR-like"/>
    <property type="match status" value="1"/>
</dbReference>
<name>A0AA41Z6R2_9SPHN</name>
<feature type="repeat" description="TPR" evidence="1">
    <location>
        <begin position="80"/>
        <end position="113"/>
    </location>
</feature>
<evidence type="ECO:0000313" key="3">
    <source>
        <dbReference type="EMBL" id="MCW6533877.1"/>
    </source>
</evidence>
<keyword evidence="1" id="KW-0802">TPR repeat</keyword>
<accession>A0AA41Z6R2</accession>
<organism evidence="3 4">
    <name type="scientific">Sphingomonas lycopersici</name>
    <dbReference type="NCBI Taxonomy" id="2951807"/>
    <lineage>
        <taxon>Bacteria</taxon>
        <taxon>Pseudomonadati</taxon>
        <taxon>Pseudomonadota</taxon>
        <taxon>Alphaproteobacteria</taxon>
        <taxon>Sphingomonadales</taxon>
        <taxon>Sphingomonadaceae</taxon>
        <taxon>Sphingomonas</taxon>
    </lineage>
</organism>
<evidence type="ECO:0000313" key="4">
    <source>
        <dbReference type="Proteomes" id="UP001165565"/>
    </source>
</evidence>
<dbReference type="Gene3D" id="1.25.40.10">
    <property type="entry name" value="Tetratricopeptide repeat domain"/>
    <property type="match status" value="1"/>
</dbReference>
<keyword evidence="4" id="KW-1185">Reference proteome</keyword>
<proteinExistence type="predicted"/>
<dbReference type="RefSeq" id="WP_265267927.1">
    <property type="nucleotide sequence ID" value="NZ_JANFAV010000002.1"/>
</dbReference>
<evidence type="ECO:0000256" key="1">
    <source>
        <dbReference type="PROSITE-ProRule" id="PRU00339"/>
    </source>
</evidence>
<feature type="chain" id="PRO_5041428284" description="Tetratricopeptide repeat protein" evidence="2">
    <location>
        <begin position="19"/>
        <end position="198"/>
    </location>
</feature>
<dbReference type="EMBL" id="JANFAV010000002">
    <property type="protein sequence ID" value="MCW6533877.1"/>
    <property type="molecule type" value="Genomic_DNA"/>
</dbReference>
<comment type="caution">
    <text evidence="3">The sequence shown here is derived from an EMBL/GenBank/DDBJ whole genome shotgun (WGS) entry which is preliminary data.</text>
</comment>
<dbReference type="SMART" id="SM00028">
    <property type="entry name" value="TPR"/>
    <property type="match status" value="1"/>
</dbReference>
<reference evidence="3" key="1">
    <citation type="submission" date="2022-06" db="EMBL/GenBank/DDBJ databases">
        <title>Sphingomonas sp. nov. isolated from rhizosphere soil of tomato.</title>
        <authorList>
            <person name="Dong H."/>
            <person name="Gao R."/>
        </authorList>
    </citation>
    <scope>NUCLEOTIDE SEQUENCE</scope>
    <source>
        <strain evidence="3">MMSM24</strain>
    </source>
</reference>
<protein>
    <recommendedName>
        <fullName evidence="5">Tetratricopeptide repeat protein</fullName>
    </recommendedName>
</protein>
<dbReference type="InterPro" id="IPR019734">
    <property type="entry name" value="TPR_rpt"/>
</dbReference>
<feature type="signal peptide" evidence="2">
    <location>
        <begin position="1"/>
        <end position="18"/>
    </location>
</feature>
<gene>
    <name evidence="3" type="ORF">NEE01_03685</name>
</gene>
<dbReference type="Proteomes" id="UP001165565">
    <property type="component" value="Unassembled WGS sequence"/>
</dbReference>
<sequence length="198" mass="20663">MRKIVCAVALSLPLAGCGSFPGAHLFAHHAHRSARPVMLADKQVVGTPSTDAGRAALDGGRPGEAIEKFQKALATGEPLAPALNGMAVAYARIERFDLAERFFREAISVDPVESRYQTNLAVLINAPALAQRRAEILAAPAAAPAPEPAAAAPPAGGLQRVSRYEVRIVTGTTSYPAPLVAKQLAVARPVVVHPAKAE</sequence>
<dbReference type="PROSITE" id="PS50005">
    <property type="entry name" value="TPR"/>
    <property type="match status" value="1"/>
</dbReference>
<dbReference type="AlphaFoldDB" id="A0AA41Z6R2"/>
<dbReference type="InterPro" id="IPR011990">
    <property type="entry name" value="TPR-like_helical_dom_sf"/>
</dbReference>